<comment type="similarity">
    <text evidence="11 12">Belongs to the TonB-dependent receptor family.</text>
</comment>
<comment type="caution">
    <text evidence="17">The sequence shown here is derived from an EMBL/GenBank/DDBJ whole genome shotgun (WGS) entry which is preliminary data.</text>
</comment>
<feature type="region of interest" description="Disordered" evidence="13">
    <location>
        <begin position="43"/>
        <end position="64"/>
    </location>
</feature>
<evidence type="ECO:0000256" key="13">
    <source>
        <dbReference type="SAM" id="MobiDB-lite"/>
    </source>
</evidence>
<feature type="signal peptide" evidence="14">
    <location>
        <begin position="1"/>
        <end position="20"/>
    </location>
</feature>
<dbReference type="GO" id="GO:0006826">
    <property type="term" value="P:iron ion transport"/>
    <property type="evidence" value="ECO:0007669"/>
    <property type="project" value="UniProtKB-KW"/>
</dbReference>
<keyword evidence="10 11" id="KW-0998">Cell outer membrane</keyword>
<keyword evidence="8 12" id="KW-0798">TonB box</keyword>
<keyword evidence="7" id="KW-0406">Ion transport</keyword>
<evidence type="ECO:0000313" key="18">
    <source>
        <dbReference type="Proteomes" id="UP000282106"/>
    </source>
</evidence>
<keyword evidence="17" id="KW-0675">Receptor</keyword>
<evidence type="ECO:0000259" key="15">
    <source>
        <dbReference type="Pfam" id="PF00593"/>
    </source>
</evidence>
<dbReference type="InterPro" id="IPR036942">
    <property type="entry name" value="Beta-barrel_TonB_sf"/>
</dbReference>
<comment type="subcellular location">
    <subcellularLocation>
        <location evidence="1 11">Cell outer membrane</location>
        <topology evidence="1 11">Multi-pass membrane protein</topology>
    </subcellularLocation>
</comment>
<evidence type="ECO:0000256" key="12">
    <source>
        <dbReference type="RuleBase" id="RU003357"/>
    </source>
</evidence>
<keyword evidence="2 11" id="KW-0813">Transport</keyword>
<gene>
    <name evidence="17" type="ORF">ED208_08930</name>
</gene>
<evidence type="ECO:0000256" key="4">
    <source>
        <dbReference type="ARBA" id="ARBA00022496"/>
    </source>
</evidence>
<evidence type="ECO:0000256" key="8">
    <source>
        <dbReference type="ARBA" id="ARBA00023077"/>
    </source>
</evidence>
<dbReference type="Proteomes" id="UP000282106">
    <property type="component" value="Unassembled WGS sequence"/>
</dbReference>
<evidence type="ECO:0000256" key="10">
    <source>
        <dbReference type="ARBA" id="ARBA00023237"/>
    </source>
</evidence>
<reference evidence="17 18" key="1">
    <citation type="submission" date="2018-10" db="EMBL/GenBank/DDBJ databases">
        <authorList>
            <person name="Chen W.-M."/>
        </authorList>
    </citation>
    <scope>NUCLEOTIDE SEQUENCE [LARGE SCALE GENOMIC DNA]</scope>
    <source>
        <strain evidence="17 18">THS-13</strain>
    </source>
</reference>
<organism evidence="17 18">
    <name type="scientific">Stagnimonas aquatica</name>
    <dbReference type="NCBI Taxonomy" id="2689987"/>
    <lineage>
        <taxon>Bacteria</taxon>
        <taxon>Pseudomonadati</taxon>
        <taxon>Pseudomonadota</taxon>
        <taxon>Gammaproteobacteria</taxon>
        <taxon>Nevskiales</taxon>
        <taxon>Nevskiaceae</taxon>
        <taxon>Stagnimonas</taxon>
    </lineage>
</organism>
<dbReference type="Pfam" id="PF00593">
    <property type="entry name" value="TonB_dep_Rec_b-barrel"/>
    <property type="match status" value="1"/>
</dbReference>
<dbReference type="InterPro" id="IPR000531">
    <property type="entry name" value="Beta-barrel_TonB"/>
</dbReference>
<evidence type="ECO:0000256" key="14">
    <source>
        <dbReference type="SAM" id="SignalP"/>
    </source>
</evidence>
<dbReference type="AlphaFoldDB" id="A0A3N0VFN3"/>
<dbReference type="PANTHER" id="PTHR32552">
    <property type="entry name" value="FERRICHROME IRON RECEPTOR-RELATED"/>
    <property type="match status" value="1"/>
</dbReference>
<dbReference type="EMBL" id="RJVO01000003">
    <property type="protein sequence ID" value="ROH91078.1"/>
    <property type="molecule type" value="Genomic_DNA"/>
</dbReference>
<dbReference type="SUPFAM" id="SSF56935">
    <property type="entry name" value="Porins"/>
    <property type="match status" value="1"/>
</dbReference>
<dbReference type="PANTHER" id="PTHR32552:SF81">
    <property type="entry name" value="TONB-DEPENDENT OUTER MEMBRANE RECEPTOR"/>
    <property type="match status" value="1"/>
</dbReference>
<dbReference type="InterPro" id="IPR012910">
    <property type="entry name" value="Plug_dom"/>
</dbReference>
<dbReference type="PROSITE" id="PS52016">
    <property type="entry name" value="TONB_DEPENDENT_REC_3"/>
    <property type="match status" value="1"/>
</dbReference>
<accession>A0A3N0VFN3</accession>
<name>A0A3N0VFN3_9GAMM</name>
<keyword evidence="5 11" id="KW-0812">Transmembrane</keyword>
<sequence length="826" mass="89911">MKALLLAASAALLLPVSVLAQSEAPTPVPPEGSADLGSLPVQALSESAPPPAPAEESKAGPRQLGEVVVTAQKTKQSLRRVPASVTALSGDFIKETGAADLADVSLYVPNSRVDADDIGSPQVFIRGFGTNAFNPSFESSVGFVQDDLYFGRPGYFTESMFDIDRVEILRGPQGTLFGKNTIAGVFNVISKGPTSEPSADARYFYGGQGEQRLEGGMGAMFGEHFGGRVGFLYREQDGQTYNQFLDRYEDSLQQQAVRGKLKLASGIWSSELMLLTSETTAPFWPFQLMKLDADTRTYLQHFDANIEDDPYNFRTSFDTPGWIEKGSDTVALKNEWAMGPVAGLKDFNTVLVLGGSRFRIDQLNELDVSPADIARLDNHEDHQQLTAELRFTGKADSLFGLGTGLEFVGGLFRYDSDYTLLARIMAGQDLASYLLTDDAAQLASGGALSSSPLGFLGSFDLSNLGLLTGPLISNGDYYQFDYTQKVAANALFGQFTWNWTKHFAITPGVRLGMEEKKISTKGQSHCQIKDALPPGIPAPPCVMELLLGSSDYDQPDKKRKEYDISPKLSMQYFADHGVNYYVSYARGDKSGGINAISLTGEKLEYNAETAQTYELGAKGRFFNKTLNTSLTLYQTDFDNLQVLAFNGVLFDVSNAGTARSRGLEADFQWLTPYRPLRIVGSLGLLDAKYLDYPGAPAPISQGIGAKQNLGGQRIAFAPKATGTLTPSLTYEFGEVAFTLAGDIIYQGDQYTDVDLDPATHVDPYYQYAARFIVADVRERWSLSVGGTNLGDKRVLNQVTDATFFPGTYFAQQAPGRQLFAVVGVKF</sequence>
<keyword evidence="6" id="KW-0408">Iron</keyword>
<keyword evidence="4" id="KW-0410">Iron transport</keyword>
<evidence type="ECO:0000259" key="16">
    <source>
        <dbReference type="Pfam" id="PF07715"/>
    </source>
</evidence>
<feature type="chain" id="PRO_5018247514" evidence="14">
    <location>
        <begin position="21"/>
        <end position="826"/>
    </location>
</feature>
<keyword evidence="14" id="KW-0732">Signal</keyword>
<protein>
    <submittedName>
        <fullName evidence="17">TonB-dependent receptor</fullName>
    </submittedName>
</protein>
<dbReference type="InParanoid" id="A0A3N0VFN3"/>
<proteinExistence type="inferred from homology"/>
<feature type="domain" description="TonB-dependent receptor plug" evidence="16">
    <location>
        <begin position="78"/>
        <end position="185"/>
    </location>
</feature>
<dbReference type="RefSeq" id="WP_123211533.1">
    <property type="nucleotide sequence ID" value="NZ_RJVO01000003.1"/>
</dbReference>
<keyword evidence="18" id="KW-1185">Reference proteome</keyword>
<evidence type="ECO:0000256" key="11">
    <source>
        <dbReference type="PROSITE-ProRule" id="PRU01360"/>
    </source>
</evidence>
<evidence type="ECO:0000256" key="3">
    <source>
        <dbReference type="ARBA" id="ARBA00022452"/>
    </source>
</evidence>
<dbReference type="Gene3D" id="2.40.170.20">
    <property type="entry name" value="TonB-dependent receptor, beta-barrel domain"/>
    <property type="match status" value="2"/>
</dbReference>
<keyword evidence="9 11" id="KW-0472">Membrane</keyword>
<feature type="domain" description="TonB-dependent receptor-like beta-barrel" evidence="15">
    <location>
        <begin position="374"/>
        <end position="789"/>
    </location>
</feature>
<evidence type="ECO:0000256" key="5">
    <source>
        <dbReference type="ARBA" id="ARBA00022692"/>
    </source>
</evidence>
<evidence type="ECO:0000256" key="7">
    <source>
        <dbReference type="ARBA" id="ARBA00023065"/>
    </source>
</evidence>
<dbReference type="InterPro" id="IPR039426">
    <property type="entry name" value="TonB-dep_rcpt-like"/>
</dbReference>
<keyword evidence="3 11" id="KW-1134">Transmembrane beta strand</keyword>
<evidence type="ECO:0000256" key="1">
    <source>
        <dbReference type="ARBA" id="ARBA00004571"/>
    </source>
</evidence>
<dbReference type="Pfam" id="PF07715">
    <property type="entry name" value="Plug"/>
    <property type="match status" value="1"/>
</dbReference>
<evidence type="ECO:0000256" key="9">
    <source>
        <dbReference type="ARBA" id="ARBA00023136"/>
    </source>
</evidence>
<evidence type="ECO:0000313" key="17">
    <source>
        <dbReference type="EMBL" id="ROH91078.1"/>
    </source>
</evidence>
<evidence type="ECO:0000256" key="6">
    <source>
        <dbReference type="ARBA" id="ARBA00023004"/>
    </source>
</evidence>
<evidence type="ECO:0000256" key="2">
    <source>
        <dbReference type="ARBA" id="ARBA00022448"/>
    </source>
</evidence>
<dbReference type="GO" id="GO:0009279">
    <property type="term" value="C:cell outer membrane"/>
    <property type="evidence" value="ECO:0007669"/>
    <property type="project" value="UniProtKB-SubCell"/>
</dbReference>